<organism evidence="1 2">
    <name type="scientific">Texas Phoenix palm phytoplasma</name>
    <dbReference type="NCBI Taxonomy" id="176709"/>
    <lineage>
        <taxon>Bacteria</taxon>
        <taxon>Bacillati</taxon>
        <taxon>Mycoplasmatota</taxon>
        <taxon>Mollicutes</taxon>
        <taxon>Acholeplasmatales</taxon>
        <taxon>Acholeplasmataceae</taxon>
        <taxon>Candidatus Phytoplasma</taxon>
        <taxon>16SrIV (Coconut lethal yellows group)</taxon>
    </lineage>
</organism>
<gene>
    <name evidence="1" type="ORF">FEF22_000945</name>
</gene>
<reference evidence="1" key="1">
    <citation type="submission" date="2019-10" db="EMBL/GenBank/DDBJ databases">
        <title>Whole Genome Sequencing and Characterization of Texas Phoenix Palm Decline Phytoplasma Belongs to Lethal Yellowing (16SrIV) Group.</title>
        <authorList>
            <person name="Bao M."/>
        </authorList>
    </citation>
    <scope>NUCLEOTIDE SEQUENCE [LARGE SCALE GENOMIC DNA]</scope>
    <source>
        <strain evidence="1">ACPD</strain>
    </source>
</reference>
<protein>
    <submittedName>
        <fullName evidence="1">Uncharacterized protein</fullName>
    </submittedName>
</protein>
<dbReference type="RefSeq" id="WP_138107999.1">
    <property type="nucleotide sequence ID" value="NZ_VBRA02000007.1"/>
</dbReference>
<sequence>MLGNLLAWWCAGLKIITFKKIAKRLNSIVIEKIALDMVSFCNLLKNNPSLGYFYFKDSNISKIISINFSFCNCKMNGYSVLDLIQEVVNFKFTSVNDIEDLRKHLFLYFSHLEELIKNSDKEESKEKVNISIEELGREMMPNY</sequence>
<dbReference type="EMBL" id="VBRA02000007">
    <property type="protein sequence ID" value="MBP3059355.1"/>
    <property type="molecule type" value="Genomic_DNA"/>
</dbReference>
<dbReference type="Proteomes" id="UP001192346">
    <property type="component" value="Unassembled WGS sequence"/>
</dbReference>
<accession>A0ABS5BIE5</accession>
<name>A0ABS5BIE5_9MOLU</name>
<comment type="caution">
    <text evidence="1">The sequence shown here is derived from an EMBL/GenBank/DDBJ whole genome shotgun (WGS) entry which is preliminary data.</text>
</comment>
<keyword evidence="2" id="KW-1185">Reference proteome</keyword>
<proteinExistence type="predicted"/>
<evidence type="ECO:0000313" key="2">
    <source>
        <dbReference type="Proteomes" id="UP001192346"/>
    </source>
</evidence>
<evidence type="ECO:0000313" key="1">
    <source>
        <dbReference type="EMBL" id="MBP3059355.1"/>
    </source>
</evidence>